<comment type="caution">
    <text evidence="2">The sequence shown here is derived from an EMBL/GenBank/DDBJ whole genome shotgun (WGS) entry which is preliminary data.</text>
</comment>
<name>A0A5C6CR15_9BACT</name>
<feature type="transmembrane region" description="Helical" evidence="1">
    <location>
        <begin position="102"/>
        <end position="120"/>
    </location>
</feature>
<evidence type="ECO:0000313" key="3">
    <source>
        <dbReference type="Proteomes" id="UP000316304"/>
    </source>
</evidence>
<reference evidence="2 3" key="1">
    <citation type="submission" date="2019-02" db="EMBL/GenBank/DDBJ databases">
        <title>Deep-cultivation of Planctomycetes and their phenomic and genomic characterization uncovers novel biology.</title>
        <authorList>
            <person name="Wiegand S."/>
            <person name="Jogler M."/>
            <person name="Boedeker C."/>
            <person name="Pinto D."/>
            <person name="Vollmers J."/>
            <person name="Rivas-Marin E."/>
            <person name="Kohn T."/>
            <person name="Peeters S.H."/>
            <person name="Heuer A."/>
            <person name="Rast P."/>
            <person name="Oberbeckmann S."/>
            <person name="Bunk B."/>
            <person name="Jeske O."/>
            <person name="Meyerdierks A."/>
            <person name="Storesund J.E."/>
            <person name="Kallscheuer N."/>
            <person name="Luecker S."/>
            <person name="Lage O.M."/>
            <person name="Pohl T."/>
            <person name="Merkel B.J."/>
            <person name="Hornburger P."/>
            <person name="Mueller R.-W."/>
            <person name="Bruemmer F."/>
            <person name="Labrenz M."/>
            <person name="Spormann A.M."/>
            <person name="Op Den Camp H."/>
            <person name="Overmann J."/>
            <person name="Amann R."/>
            <person name="Jetten M.S.M."/>
            <person name="Mascher T."/>
            <person name="Medema M.H."/>
            <person name="Devos D.P."/>
            <person name="Kaster A.-K."/>
            <person name="Ovreas L."/>
            <person name="Rohde M."/>
            <person name="Galperin M.Y."/>
            <person name="Jogler C."/>
        </authorList>
    </citation>
    <scope>NUCLEOTIDE SEQUENCE [LARGE SCALE GENOMIC DNA]</scope>
    <source>
        <strain evidence="2 3">Pla52o</strain>
    </source>
</reference>
<protein>
    <recommendedName>
        <fullName evidence="4">Signal peptide prediction</fullName>
    </recommendedName>
</protein>
<organism evidence="2 3">
    <name type="scientific">Novipirellula galeiformis</name>
    <dbReference type="NCBI Taxonomy" id="2528004"/>
    <lineage>
        <taxon>Bacteria</taxon>
        <taxon>Pseudomonadati</taxon>
        <taxon>Planctomycetota</taxon>
        <taxon>Planctomycetia</taxon>
        <taxon>Pirellulales</taxon>
        <taxon>Pirellulaceae</taxon>
        <taxon>Novipirellula</taxon>
    </lineage>
</organism>
<sequence>MLAQAVFGFQRSFVRLLIQTFAYLWASPYTITGVAIGLILGGRFRRVEGVIEIAGPRIAGVLDRMLVPALALTFGHVVFARSQEALDSTRLHERVHVRQYERWGPAFVPVYLLLSVLLYLRGRDGYRENPFEREAYDVEDSCR</sequence>
<keyword evidence="1" id="KW-1133">Transmembrane helix</keyword>
<dbReference type="Proteomes" id="UP000316304">
    <property type="component" value="Unassembled WGS sequence"/>
</dbReference>
<keyword evidence="1" id="KW-0812">Transmembrane</keyword>
<keyword evidence="1" id="KW-0472">Membrane</keyword>
<gene>
    <name evidence="2" type="ORF">Pla52o_07470</name>
</gene>
<dbReference type="AlphaFoldDB" id="A0A5C6CR15"/>
<evidence type="ECO:0008006" key="4">
    <source>
        <dbReference type="Google" id="ProtNLM"/>
    </source>
</evidence>
<feature type="transmembrane region" description="Helical" evidence="1">
    <location>
        <begin position="20"/>
        <end position="40"/>
    </location>
</feature>
<proteinExistence type="predicted"/>
<dbReference type="EMBL" id="SJPT01000001">
    <property type="protein sequence ID" value="TWU26892.1"/>
    <property type="molecule type" value="Genomic_DNA"/>
</dbReference>
<accession>A0A5C6CR15</accession>
<feature type="transmembrane region" description="Helical" evidence="1">
    <location>
        <begin position="61"/>
        <end position="82"/>
    </location>
</feature>
<keyword evidence="3" id="KW-1185">Reference proteome</keyword>
<evidence type="ECO:0000256" key="1">
    <source>
        <dbReference type="SAM" id="Phobius"/>
    </source>
</evidence>
<evidence type="ECO:0000313" key="2">
    <source>
        <dbReference type="EMBL" id="TWU26892.1"/>
    </source>
</evidence>